<dbReference type="GO" id="GO:0051537">
    <property type="term" value="F:2 iron, 2 sulfur cluster binding"/>
    <property type="evidence" value="ECO:0007669"/>
    <property type="project" value="UniProtKB-KW"/>
</dbReference>
<evidence type="ECO:0000256" key="7">
    <source>
        <dbReference type="ARBA" id="ARBA00032838"/>
    </source>
</evidence>
<dbReference type="PROSITE" id="PS00814">
    <property type="entry name" value="ADX"/>
    <property type="match status" value="1"/>
</dbReference>
<dbReference type="PANTHER" id="PTHR23426">
    <property type="entry name" value="FERREDOXIN/ADRENODOXIN"/>
    <property type="match status" value="1"/>
</dbReference>
<dbReference type="Gene3D" id="3.10.20.30">
    <property type="match status" value="1"/>
</dbReference>
<dbReference type="InterPro" id="IPR012675">
    <property type="entry name" value="Beta-grasp_dom_sf"/>
</dbReference>
<evidence type="ECO:0000313" key="10">
    <source>
        <dbReference type="EMBL" id="XBS67795.1"/>
    </source>
</evidence>
<dbReference type="InterPro" id="IPR001055">
    <property type="entry name" value="Adrenodoxin-like"/>
</dbReference>
<evidence type="ECO:0000256" key="2">
    <source>
        <dbReference type="ARBA" id="ARBA00010914"/>
    </source>
</evidence>
<dbReference type="AlphaFoldDB" id="A0AAU7Q4C2"/>
<comment type="similarity">
    <text evidence="2">Belongs to the adrenodoxin/putidaredoxin family.</text>
</comment>
<evidence type="ECO:0000256" key="1">
    <source>
        <dbReference type="ARBA" id="ARBA00003781"/>
    </source>
</evidence>
<dbReference type="InterPro" id="IPR001041">
    <property type="entry name" value="2Fe-2S_ferredoxin-type"/>
</dbReference>
<dbReference type="CDD" id="cd00207">
    <property type="entry name" value="fer2"/>
    <property type="match status" value="1"/>
</dbReference>
<dbReference type="PRINTS" id="PR00355">
    <property type="entry name" value="ADRENODOXIN"/>
</dbReference>
<dbReference type="PROSITE" id="PS51085">
    <property type="entry name" value="2FE2S_FER_2"/>
    <property type="match status" value="1"/>
</dbReference>
<evidence type="ECO:0000256" key="8">
    <source>
        <dbReference type="ARBA" id="ARBA00034078"/>
    </source>
</evidence>
<evidence type="ECO:0000256" key="6">
    <source>
        <dbReference type="ARBA" id="ARBA00023014"/>
    </source>
</evidence>
<comment type="cofactor">
    <cofactor evidence="8">
        <name>[2Fe-2S] cluster</name>
        <dbReference type="ChEBI" id="CHEBI:190135"/>
    </cofactor>
</comment>
<dbReference type="PANTHER" id="PTHR23426:SF65">
    <property type="entry name" value="FERREDOXIN-2, MITOCHONDRIAL"/>
    <property type="match status" value="1"/>
</dbReference>
<dbReference type="RefSeq" id="WP_047758819.1">
    <property type="nucleotide sequence ID" value="NZ_CP157942.1"/>
</dbReference>
<dbReference type="GO" id="GO:0140647">
    <property type="term" value="P:P450-containing electron transport chain"/>
    <property type="evidence" value="ECO:0007669"/>
    <property type="project" value="InterPro"/>
</dbReference>
<dbReference type="SUPFAM" id="SSF54292">
    <property type="entry name" value="2Fe-2S ferredoxin-like"/>
    <property type="match status" value="1"/>
</dbReference>
<dbReference type="GO" id="GO:0046872">
    <property type="term" value="F:metal ion binding"/>
    <property type="evidence" value="ECO:0007669"/>
    <property type="project" value="UniProtKB-KW"/>
</dbReference>
<evidence type="ECO:0000256" key="3">
    <source>
        <dbReference type="ARBA" id="ARBA00022714"/>
    </source>
</evidence>
<evidence type="ECO:0000256" key="5">
    <source>
        <dbReference type="ARBA" id="ARBA00023004"/>
    </source>
</evidence>
<dbReference type="Pfam" id="PF00111">
    <property type="entry name" value="Fer2"/>
    <property type="match status" value="1"/>
</dbReference>
<dbReference type="GO" id="GO:0009055">
    <property type="term" value="F:electron transfer activity"/>
    <property type="evidence" value="ECO:0007669"/>
    <property type="project" value="TreeGrafter"/>
</dbReference>
<keyword evidence="6" id="KW-0411">Iron-sulfur</keyword>
<keyword evidence="4" id="KW-0479">Metal-binding</keyword>
<keyword evidence="5" id="KW-0408">Iron</keyword>
<organism evidence="10">
    <name type="scientific">Wolbachia endosymbiont of Armadillidium arcangelii</name>
    <dbReference type="NCBI Taxonomy" id="3158571"/>
    <lineage>
        <taxon>Bacteria</taxon>
        <taxon>Pseudomonadati</taxon>
        <taxon>Pseudomonadota</taxon>
        <taxon>Alphaproteobacteria</taxon>
        <taxon>Rickettsiales</taxon>
        <taxon>Anaplasmataceae</taxon>
        <taxon>Wolbachieae</taxon>
        <taxon>Wolbachia</taxon>
    </lineage>
</organism>
<name>A0AAU7Q4C2_9RICK</name>
<feature type="domain" description="2Fe-2S ferredoxin-type" evidence="9">
    <location>
        <begin position="2"/>
        <end position="108"/>
    </location>
</feature>
<gene>
    <name evidence="10" type="ORF">ABLO99_04140</name>
</gene>
<dbReference type="EMBL" id="CP157942">
    <property type="protein sequence ID" value="XBS67795.1"/>
    <property type="molecule type" value="Genomic_DNA"/>
</dbReference>
<accession>A0AAU7Q4C2</accession>
<evidence type="ECO:0000256" key="4">
    <source>
        <dbReference type="ARBA" id="ARBA00022723"/>
    </source>
</evidence>
<protein>
    <recommendedName>
        <fullName evidence="7">Adrenodoxin-like protein</fullName>
    </recommendedName>
</protein>
<keyword evidence="3" id="KW-0001">2Fe-2S</keyword>
<dbReference type="InterPro" id="IPR036010">
    <property type="entry name" value="2Fe-2S_ferredoxin-like_sf"/>
</dbReference>
<proteinExistence type="inferred from homology"/>
<sequence length="120" mass="12984">MPSVTFILPDGSKKSYEAAEGETLLNLAHRSDPDLLEGACEGSLACSTCHVIVDPKFYDVVETHNPISDEENDMLDLAFGLTETSRLGCQIKITKDIDGLCVTVPRGTRNISLDKQGNDA</sequence>
<comment type="function">
    <text evidence="1">Ferredoxin are iron-sulfur proteins that transfer electrons in a wide variety of metabolic reactions.</text>
</comment>
<evidence type="ECO:0000259" key="9">
    <source>
        <dbReference type="PROSITE" id="PS51085"/>
    </source>
</evidence>
<reference evidence="10" key="1">
    <citation type="submission" date="2024-06" db="EMBL/GenBank/DDBJ databases">
        <authorList>
            <person name="Dussert Y."/>
            <person name="Peccoud J."/>
            <person name="Pigeault R."/>
        </authorList>
    </citation>
    <scope>NUCLEOTIDE SEQUENCE</scope>
    <source>
        <strain evidence="10">WArc</strain>
    </source>
</reference>
<dbReference type="InterPro" id="IPR018298">
    <property type="entry name" value="Adrenodoxin_Fe-S_BS"/>
</dbReference>